<comment type="subcellular location">
    <subcellularLocation>
        <location evidence="1">Cell membrane</location>
        <topology evidence="1">Multi-pass membrane protein</topology>
    </subcellularLocation>
</comment>
<keyword evidence="4" id="KW-0808">Transferase</keyword>
<comment type="caution">
    <text evidence="9">The sequence shown here is derived from an EMBL/GenBank/DDBJ whole genome shotgun (WGS) entry which is preliminary data.</text>
</comment>
<feature type="transmembrane region" description="Helical" evidence="8">
    <location>
        <begin position="472"/>
        <end position="492"/>
    </location>
</feature>
<dbReference type="GO" id="GO:0005886">
    <property type="term" value="C:plasma membrane"/>
    <property type="evidence" value="ECO:0007669"/>
    <property type="project" value="UniProtKB-SubCell"/>
</dbReference>
<feature type="transmembrane region" description="Helical" evidence="8">
    <location>
        <begin position="151"/>
        <end position="170"/>
    </location>
</feature>
<feature type="transmembrane region" description="Helical" evidence="8">
    <location>
        <begin position="101"/>
        <end position="121"/>
    </location>
</feature>
<feature type="transmembrane region" description="Helical" evidence="8">
    <location>
        <begin position="415"/>
        <end position="435"/>
    </location>
</feature>
<evidence type="ECO:0000256" key="8">
    <source>
        <dbReference type="SAM" id="Phobius"/>
    </source>
</evidence>
<feature type="transmembrane region" description="Helical" evidence="8">
    <location>
        <begin position="235"/>
        <end position="255"/>
    </location>
</feature>
<feature type="transmembrane region" description="Helical" evidence="8">
    <location>
        <begin position="36"/>
        <end position="55"/>
    </location>
</feature>
<evidence type="ECO:0000256" key="5">
    <source>
        <dbReference type="ARBA" id="ARBA00022692"/>
    </source>
</evidence>
<feature type="transmembrane region" description="Helical" evidence="8">
    <location>
        <begin position="182"/>
        <end position="209"/>
    </location>
</feature>
<evidence type="ECO:0000256" key="7">
    <source>
        <dbReference type="ARBA" id="ARBA00023136"/>
    </source>
</evidence>
<organism evidence="9 10">
    <name type="scientific">Planobispora longispora</name>
    <dbReference type="NCBI Taxonomy" id="28887"/>
    <lineage>
        <taxon>Bacteria</taxon>
        <taxon>Bacillati</taxon>
        <taxon>Actinomycetota</taxon>
        <taxon>Actinomycetes</taxon>
        <taxon>Streptosporangiales</taxon>
        <taxon>Streptosporangiaceae</taxon>
        <taxon>Planobispora</taxon>
    </lineage>
</organism>
<accession>A0A8J3W733</accession>
<name>A0A8J3W733_9ACTN</name>
<evidence type="ECO:0000256" key="4">
    <source>
        <dbReference type="ARBA" id="ARBA00022679"/>
    </source>
</evidence>
<dbReference type="GO" id="GO:0009103">
    <property type="term" value="P:lipopolysaccharide biosynthetic process"/>
    <property type="evidence" value="ECO:0007669"/>
    <property type="project" value="UniProtKB-ARBA"/>
</dbReference>
<evidence type="ECO:0000256" key="2">
    <source>
        <dbReference type="ARBA" id="ARBA00022475"/>
    </source>
</evidence>
<proteinExistence type="predicted"/>
<evidence type="ECO:0000256" key="3">
    <source>
        <dbReference type="ARBA" id="ARBA00022676"/>
    </source>
</evidence>
<dbReference type="InterPro" id="IPR050297">
    <property type="entry name" value="LipidA_mod_glycosyltrf_83"/>
</dbReference>
<keyword evidence="7 8" id="KW-0472">Membrane</keyword>
<keyword evidence="2" id="KW-1003">Cell membrane</keyword>
<evidence type="ECO:0000256" key="1">
    <source>
        <dbReference type="ARBA" id="ARBA00004651"/>
    </source>
</evidence>
<keyword evidence="6 8" id="KW-1133">Transmembrane helix</keyword>
<evidence type="ECO:0000256" key="6">
    <source>
        <dbReference type="ARBA" id="ARBA00022989"/>
    </source>
</evidence>
<evidence type="ECO:0000313" key="10">
    <source>
        <dbReference type="Proteomes" id="UP000616724"/>
    </source>
</evidence>
<sequence>MGSPSDDRFTVLTDVRPAAPPRPRRIVPAALADHRVFAVLLVLAAALRVVTMLGYRPAQLYWYDSFTYLDTAVRLKPSAAFHPIGYPLLLRVLWPFHSVELIAAVQHAMGLAIGVMIYALLRRRSLPGWGAALATVPPLFDASFLRLEHSVLSDTLFIFLIVAGLTTLMWSPALSARAATGAGLLFAAAALTRTIALPLLLLVLLVLAVQRAGRRHGRPGERPGRRRGWRGWRPLLAMALAGTLPLAAYAAWYGAHHGRFALSGADGVALWARTMTFADCAVVKPPPELARLCPNGTVMDAASEYVWAPGASLNLLPGGRFAHNDAARSFALRAIAAQPSDYLREVVEDTSIAFSWTPVAHPKRVVPAVGFGHGDWPLPEQPLIDKVTREYDPDIRGLYSVRPYADVLVAYQYPAYLRGPLLGAILLVGAAGALLRRRGARPGTRRAVLLPWATAAALLVGPVAVLDFDHRYVLPAVPVACLAAALALRSLLVRPPARE</sequence>
<dbReference type="Proteomes" id="UP000616724">
    <property type="component" value="Unassembled WGS sequence"/>
</dbReference>
<reference evidence="9 10" key="1">
    <citation type="submission" date="2021-01" db="EMBL/GenBank/DDBJ databases">
        <title>Whole genome shotgun sequence of Planobispora longispora NBRC 13918.</title>
        <authorList>
            <person name="Komaki H."/>
            <person name="Tamura T."/>
        </authorList>
    </citation>
    <scope>NUCLEOTIDE SEQUENCE [LARGE SCALE GENOMIC DNA]</scope>
    <source>
        <strain evidence="9 10">NBRC 13918</strain>
    </source>
</reference>
<dbReference type="AlphaFoldDB" id="A0A8J3W733"/>
<keyword evidence="5 8" id="KW-0812">Transmembrane</keyword>
<protein>
    <submittedName>
        <fullName evidence="9">Uncharacterized protein</fullName>
    </submittedName>
</protein>
<dbReference type="GO" id="GO:0016763">
    <property type="term" value="F:pentosyltransferase activity"/>
    <property type="evidence" value="ECO:0007669"/>
    <property type="project" value="TreeGrafter"/>
</dbReference>
<keyword evidence="3" id="KW-0328">Glycosyltransferase</keyword>
<keyword evidence="10" id="KW-1185">Reference proteome</keyword>
<feature type="transmembrane region" description="Helical" evidence="8">
    <location>
        <begin position="447"/>
        <end position="466"/>
    </location>
</feature>
<dbReference type="EMBL" id="BOOH01000039">
    <property type="protein sequence ID" value="GIH78407.1"/>
    <property type="molecule type" value="Genomic_DNA"/>
</dbReference>
<dbReference type="PANTHER" id="PTHR33908">
    <property type="entry name" value="MANNOSYLTRANSFERASE YKCB-RELATED"/>
    <property type="match status" value="1"/>
</dbReference>
<evidence type="ECO:0000313" key="9">
    <source>
        <dbReference type="EMBL" id="GIH78407.1"/>
    </source>
</evidence>
<gene>
    <name evidence="9" type="ORF">Plo01_48360</name>
</gene>
<dbReference type="PANTHER" id="PTHR33908:SF11">
    <property type="entry name" value="MEMBRANE PROTEIN"/>
    <property type="match status" value="1"/>
</dbReference>